<reference evidence="7 8" key="1">
    <citation type="submission" date="2016-11" db="EMBL/GenBank/DDBJ databases">
        <authorList>
            <person name="Jaros S."/>
            <person name="Januszkiewicz K."/>
            <person name="Wedrychowicz H."/>
        </authorList>
    </citation>
    <scope>NUCLEOTIDE SEQUENCE [LARGE SCALE GENOMIC DNA]</scope>
    <source>
        <strain evidence="7 8">KHT3</strain>
    </source>
</reference>
<dbReference type="InterPro" id="IPR012939">
    <property type="entry name" value="Glyco_hydro_92"/>
</dbReference>
<dbReference type="InterPro" id="IPR005887">
    <property type="entry name" value="GH92_a_mannosidase_put"/>
</dbReference>
<dbReference type="Proteomes" id="UP000184130">
    <property type="component" value="Unassembled WGS sequence"/>
</dbReference>
<dbReference type="Gene3D" id="1.20.1610.10">
    <property type="entry name" value="alpha-1,2-mannosidases domains"/>
    <property type="match status" value="1"/>
</dbReference>
<dbReference type="GO" id="GO:0006516">
    <property type="term" value="P:glycoprotein catabolic process"/>
    <property type="evidence" value="ECO:0007669"/>
    <property type="project" value="TreeGrafter"/>
</dbReference>
<proteinExistence type="predicted"/>
<dbReference type="PANTHER" id="PTHR12143">
    <property type="entry name" value="PEPTIDE N-GLYCANASE PNGASE -RELATED"/>
    <property type="match status" value="1"/>
</dbReference>
<dbReference type="InterPro" id="IPR041371">
    <property type="entry name" value="GH92_N"/>
</dbReference>
<protein>
    <submittedName>
        <fullName evidence="7">Alpha-1,2-mannosidase, putative</fullName>
    </submittedName>
</protein>
<evidence type="ECO:0000259" key="5">
    <source>
        <dbReference type="Pfam" id="PF07971"/>
    </source>
</evidence>
<feature type="signal peptide" evidence="4">
    <location>
        <begin position="1"/>
        <end position="21"/>
    </location>
</feature>
<dbReference type="NCBIfam" id="TIGR01180">
    <property type="entry name" value="aman2_put"/>
    <property type="match status" value="1"/>
</dbReference>
<dbReference type="InterPro" id="IPR050883">
    <property type="entry name" value="PNGase"/>
</dbReference>
<dbReference type="InterPro" id="IPR014718">
    <property type="entry name" value="GH-type_carb-bd"/>
</dbReference>
<dbReference type="Gene3D" id="3.30.2080.10">
    <property type="entry name" value="GH92 mannosidase domain"/>
    <property type="match status" value="1"/>
</dbReference>
<dbReference type="GO" id="GO:0005829">
    <property type="term" value="C:cytosol"/>
    <property type="evidence" value="ECO:0007669"/>
    <property type="project" value="TreeGrafter"/>
</dbReference>
<keyword evidence="4" id="KW-0732">Signal</keyword>
<dbReference type="AlphaFoldDB" id="A0A1M6UTA5"/>
<dbReference type="PANTHER" id="PTHR12143:SF43">
    <property type="entry name" value="PUTATIVE-RELATED"/>
    <property type="match status" value="1"/>
</dbReference>
<dbReference type="SUPFAM" id="SSF48208">
    <property type="entry name" value="Six-hairpin glycosidases"/>
    <property type="match status" value="1"/>
</dbReference>
<name>A0A1M6UTA5_XYLRU</name>
<evidence type="ECO:0000313" key="8">
    <source>
        <dbReference type="Proteomes" id="UP000184130"/>
    </source>
</evidence>
<evidence type="ECO:0000256" key="1">
    <source>
        <dbReference type="ARBA" id="ARBA00001913"/>
    </source>
</evidence>
<evidence type="ECO:0000256" key="2">
    <source>
        <dbReference type="ARBA" id="ARBA00011245"/>
    </source>
</evidence>
<dbReference type="RefSeq" id="WP_073208027.1">
    <property type="nucleotide sequence ID" value="NZ_FRBD01000010.1"/>
</dbReference>
<feature type="domain" description="Glycosyl hydrolase family 92 N-terminal" evidence="6">
    <location>
        <begin position="26"/>
        <end position="239"/>
    </location>
</feature>
<evidence type="ECO:0000256" key="3">
    <source>
        <dbReference type="ARBA" id="ARBA00022837"/>
    </source>
</evidence>
<evidence type="ECO:0000259" key="6">
    <source>
        <dbReference type="Pfam" id="PF17678"/>
    </source>
</evidence>
<dbReference type="GO" id="GO:0005975">
    <property type="term" value="P:carbohydrate metabolic process"/>
    <property type="evidence" value="ECO:0007669"/>
    <property type="project" value="InterPro"/>
</dbReference>
<dbReference type="Pfam" id="PF17678">
    <property type="entry name" value="Glyco_hydro_92N"/>
    <property type="match status" value="1"/>
</dbReference>
<evidence type="ECO:0000256" key="4">
    <source>
        <dbReference type="SAM" id="SignalP"/>
    </source>
</evidence>
<evidence type="ECO:0000313" key="7">
    <source>
        <dbReference type="EMBL" id="SHK72371.1"/>
    </source>
</evidence>
<dbReference type="OrthoDB" id="9762711at2"/>
<dbReference type="Pfam" id="PF07971">
    <property type="entry name" value="Glyco_hydro_92"/>
    <property type="match status" value="1"/>
</dbReference>
<feature type="chain" id="PRO_5012951966" evidence="4">
    <location>
        <begin position="22"/>
        <end position="916"/>
    </location>
</feature>
<dbReference type="GO" id="GO:0030246">
    <property type="term" value="F:carbohydrate binding"/>
    <property type="evidence" value="ECO:0007669"/>
    <property type="project" value="InterPro"/>
</dbReference>
<dbReference type="Gene3D" id="2.70.98.10">
    <property type="match status" value="1"/>
</dbReference>
<dbReference type="EMBL" id="FRBD01000010">
    <property type="protein sequence ID" value="SHK72371.1"/>
    <property type="molecule type" value="Genomic_DNA"/>
</dbReference>
<dbReference type="GO" id="GO:0000224">
    <property type="term" value="F:peptide-N4-(N-acetyl-beta-glucosaminyl)asparagine amidase activity"/>
    <property type="evidence" value="ECO:0007669"/>
    <property type="project" value="TreeGrafter"/>
</dbReference>
<keyword evidence="3" id="KW-0106">Calcium</keyword>
<organism evidence="7 8">
    <name type="scientific">Xylanibacter ruminicola</name>
    <name type="common">Prevotella ruminicola</name>
    <dbReference type="NCBI Taxonomy" id="839"/>
    <lineage>
        <taxon>Bacteria</taxon>
        <taxon>Pseudomonadati</taxon>
        <taxon>Bacteroidota</taxon>
        <taxon>Bacteroidia</taxon>
        <taxon>Bacteroidales</taxon>
        <taxon>Prevotellaceae</taxon>
        <taxon>Xylanibacter</taxon>
    </lineage>
</organism>
<accession>A0A1M6UTA5</accession>
<sequence length="916" mass="103798">MKLKTIVITVCLLLCSMASLAQVWQYVDPRIGSEGVGRTFPGPSMPFGMCKPGPDCTVKPNAGWAKMPEVVTGFSQTHVSGTGGGQKYGNILIQPFLWSEESGARLCRFACRRMRSEITQTRLNEEFALGYYSTTYESGIKTEITTSERCAFYRIHYPHSTLLNPHSSSTTSKALFIDATHYLGKNPVPDLREQQQFIGGEVEVVNNHEIRGYSRVRGGWNNGDAYTVYFYLISDKAFHPTPNPSPHKGGESLLFADTLLNIKVGISYVSEQQAKRNIPACDFDTQLAQLRDSWETLLSRIQIKGTEAEKRMFYTALYHTMIMPVDKTGENPKWTERPYYDDYYAIWDTYRSSSPLITLIDPKREAEIVNSLLNIYKREGYMPDARSGDCNGRTQGGSNAEVVIADAFVKGLGRGVWSEKCGVKIDYDLALEAMLKDAEVDPGADHEKHGRGGLKEYLEYGYLPYGIDRAGTRTIEYAYNDYCIALVAKGLGRMDIYERYLKQSQNWKNLWRADYEWDDVKGYIMPKDAQGHWLDSVPWGKSKVYHPLIPYTPITKVAPWYLPWWSTFFYEALSAEYSLSIPHDVPGLIEACGGAETFRKRLDMFFDRKRYNVGNEPSFLTPCLYHWIGRPDLTSDRVRKIISENYNDKPDGLPGNDDSGAMSSWLAFHMMGLYPNAGQSYYLLHAPLIPEWTMQLANGNSLHGTVKGKGTHFEKVTLNGKLLADARLEHADLMQGGELVFYVSKKELPSSWETARPEGALATEGTQDRPGVEEKKMGGELAISFTLNKQFRTWPLTYAWQGDTLLVRCKEAVYKTPRSVVESGNSFCWDIPSDGTVYEANGTFAFISRQALRHLQEKGTFIYDGITWRKMDQDANSIHVRADIDRTEMWISLNDDLPLVIEIRNNPLGIDWKINK</sequence>
<gene>
    <name evidence="7" type="ORF">SAMN05216463_110111</name>
</gene>
<comment type="subunit">
    <text evidence="2">Monomer.</text>
</comment>
<feature type="domain" description="Glycosyl hydrolase family 92" evidence="5">
    <location>
        <begin position="272"/>
        <end position="744"/>
    </location>
</feature>
<dbReference type="Gene3D" id="1.20.1050.60">
    <property type="entry name" value="alpha-1,2-mannosidase"/>
    <property type="match status" value="1"/>
</dbReference>
<dbReference type="InterPro" id="IPR008928">
    <property type="entry name" value="6-hairpin_glycosidase_sf"/>
</dbReference>
<comment type="cofactor">
    <cofactor evidence="1">
        <name>Ca(2+)</name>
        <dbReference type="ChEBI" id="CHEBI:29108"/>
    </cofactor>
</comment>